<dbReference type="InterPro" id="IPR027417">
    <property type="entry name" value="P-loop_NTPase"/>
</dbReference>
<keyword evidence="8" id="KW-1185">Reference proteome</keyword>
<comment type="caution">
    <text evidence="7">The sequence shown here is derived from an EMBL/GenBank/DDBJ whole genome shotgun (WGS) entry which is preliminary data.</text>
</comment>
<dbReference type="InterPro" id="IPR012961">
    <property type="entry name" value="Ski2/MTR4_C"/>
</dbReference>
<dbReference type="GO" id="GO:0005524">
    <property type="term" value="F:ATP binding"/>
    <property type="evidence" value="ECO:0007669"/>
    <property type="project" value="UniProtKB-KW"/>
</dbReference>
<reference evidence="7 8" key="1">
    <citation type="journal article" date="2019" name="PLoS Pathog.">
        <title>Genome sequence of the bovine parasite Schistosoma bovis Tanzania.</title>
        <authorList>
            <person name="Oey H."/>
            <person name="Zakrzewski M."/>
            <person name="Gobert G."/>
            <person name="Gravermann K."/>
            <person name="Stoye J."/>
            <person name="Jones M."/>
            <person name="Mcmanus D."/>
            <person name="Krause L."/>
        </authorList>
    </citation>
    <scope>NUCLEOTIDE SEQUENCE [LARGE SCALE GENOMIC DNA]</scope>
    <source>
        <strain evidence="7 8">TAN1997</strain>
    </source>
</reference>
<dbReference type="SUPFAM" id="SSF52540">
    <property type="entry name" value="P-loop containing nucleoside triphosphate hydrolases"/>
    <property type="match status" value="1"/>
</dbReference>
<proteinExistence type="predicted"/>
<dbReference type="SMART" id="SM01142">
    <property type="entry name" value="DSHCT"/>
    <property type="match status" value="1"/>
</dbReference>
<evidence type="ECO:0000256" key="5">
    <source>
        <dbReference type="ARBA" id="ARBA00047984"/>
    </source>
</evidence>
<protein>
    <submittedName>
        <fullName evidence="7">Antiviral helicase SKI2</fullName>
    </submittedName>
</protein>
<dbReference type="GO" id="GO:0003724">
    <property type="term" value="F:RNA helicase activity"/>
    <property type="evidence" value="ECO:0007669"/>
    <property type="project" value="UniProtKB-EC"/>
</dbReference>
<evidence type="ECO:0000313" key="7">
    <source>
        <dbReference type="EMBL" id="RTG86129.1"/>
    </source>
</evidence>
<dbReference type="CDD" id="cd18795">
    <property type="entry name" value="SF2_C_Ski2"/>
    <property type="match status" value="1"/>
</dbReference>
<comment type="catalytic activity">
    <reaction evidence="5">
        <text>ATP + H2O = ADP + phosphate + H(+)</text>
        <dbReference type="Rhea" id="RHEA:13065"/>
        <dbReference type="ChEBI" id="CHEBI:15377"/>
        <dbReference type="ChEBI" id="CHEBI:15378"/>
        <dbReference type="ChEBI" id="CHEBI:30616"/>
        <dbReference type="ChEBI" id="CHEBI:43474"/>
        <dbReference type="ChEBI" id="CHEBI:456216"/>
        <dbReference type="EC" id="3.6.4.13"/>
    </reaction>
</comment>
<feature type="domain" description="Helicase C-terminal" evidence="6">
    <location>
        <begin position="50"/>
        <end position="234"/>
    </location>
</feature>
<dbReference type="Gene3D" id="3.40.50.300">
    <property type="entry name" value="P-loop containing nucleotide triphosphate hydrolases"/>
    <property type="match status" value="1"/>
</dbReference>
<dbReference type="GO" id="GO:0016787">
    <property type="term" value="F:hydrolase activity"/>
    <property type="evidence" value="ECO:0007669"/>
    <property type="project" value="UniProtKB-KW"/>
</dbReference>
<dbReference type="Pfam" id="PF00271">
    <property type="entry name" value="Helicase_C"/>
    <property type="match status" value="1"/>
</dbReference>
<keyword evidence="3 7" id="KW-0347">Helicase</keyword>
<dbReference type="PROSITE" id="PS51194">
    <property type="entry name" value="HELICASE_CTER"/>
    <property type="match status" value="1"/>
</dbReference>
<dbReference type="PANTHER" id="PTHR12131">
    <property type="entry name" value="ATP-DEPENDENT RNA AND DNA HELICASE"/>
    <property type="match status" value="1"/>
</dbReference>
<evidence type="ECO:0000256" key="3">
    <source>
        <dbReference type="ARBA" id="ARBA00022806"/>
    </source>
</evidence>
<dbReference type="Gene3D" id="1.10.3380.30">
    <property type="match status" value="1"/>
</dbReference>
<evidence type="ECO:0000259" key="6">
    <source>
        <dbReference type="PROSITE" id="PS51194"/>
    </source>
</evidence>
<evidence type="ECO:0000256" key="4">
    <source>
        <dbReference type="ARBA" id="ARBA00022840"/>
    </source>
</evidence>
<dbReference type="InterPro" id="IPR001650">
    <property type="entry name" value="Helicase_C-like"/>
</dbReference>
<keyword evidence="2" id="KW-0378">Hydrolase</keyword>
<keyword evidence="1" id="KW-0547">Nucleotide-binding</keyword>
<sequence length="924" mass="104901">LFHYFVIACRGKDAFIMHSKNTWLGFVNLLKEQNLMPAIAFTFSRSSAETLARNLSSVDLTSKSEKQQITKFFSTITGRLRKCDRKLASVKFLHDLTRRGLAVHHSGMLPILKETVEILFRAGLVKILFATETVSTGVNTPARCVVFTSIEKFDGHIKRSLDPSEFTQMAGRAGRRGIDAKGLVIILVSTIGKSLKSSITGLPTESLLRNMILGRQTKLISRFRVTYSMILNLHRSSSLTPQDIMKRSFMEAASHRWETKQRQHLSVLNKKLNETTKIISHNNNTDNNISNIIIQTSTITISKSIEGTSDSFKSLIDSLDVQVKCPHNGVECCDSIGQYYQLCYKYRQLTNSIISTLDVKYAQRLQQIFCPGRLILLQLMVNQSVWLVPAVIINYHWKTKNNNAGNQIMLNVILWELPVNLPNSLTLIKKQEDGESSSELALVVSGSDTVTSEQMNNNKNTNYYEYDEIEEEILRNSINEGRTTTIPVPPHLMPVFVPFSLCDGYSRLTRQSVPLSDSLVRICDQIVTFQDMRYNLVDDDNSKLPLSTSEILLQSIKQLINIRRKDDTKLLSVDVNDHQLDQHLQVINLALFNCVNSIVPQESALTSEVYYTTLRNTPKQMDFKMDLNLVMDDEDICLFDEYSTLNDQLTTPLANGTITAFSSTNLLKCPNLLQHLKLVHQTIRRKFAIKSIENNLANYQLQLSNEYTGRFFACELTSKEVLLTQLLLDGFIDDLLAPDIAAVLSAFSNELRAQDLTPEKTTSYYLEQLIVSINRTASTNTTTNYTSNFNLHKDLECIPRHLLLVFKNVLTRAYELETLQRRHNLTDPYLESRLDLRIVPVVYKWANGYSFSATISKCDIPEGSLIKSLLQLDELIRHISGACRQFGNHILSLKIDEARDLIHRDIVCSPSLYVLQDIKLAKDD</sequence>
<accession>A0A430QEG6</accession>
<dbReference type="GO" id="GO:0055087">
    <property type="term" value="C:Ski complex"/>
    <property type="evidence" value="ECO:0007669"/>
    <property type="project" value="TreeGrafter"/>
</dbReference>
<dbReference type="AlphaFoldDB" id="A0A430QEG6"/>
<dbReference type="SMART" id="SM00490">
    <property type="entry name" value="HELICc"/>
    <property type="match status" value="1"/>
</dbReference>
<evidence type="ECO:0000256" key="2">
    <source>
        <dbReference type="ARBA" id="ARBA00022801"/>
    </source>
</evidence>
<dbReference type="InterPro" id="IPR050699">
    <property type="entry name" value="RNA-DNA_Helicase"/>
</dbReference>
<dbReference type="Proteomes" id="UP000290809">
    <property type="component" value="Unassembled WGS sequence"/>
</dbReference>
<dbReference type="GO" id="GO:0070478">
    <property type="term" value="P:nuclear-transcribed mRNA catabolic process, 3'-5' exonucleolytic nonsense-mediated decay"/>
    <property type="evidence" value="ECO:0007669"/>
    <property type="project" value="TreeGrafter"/>
</dbReference>
<dbReference type="STRING" id="6184.A0A430QEG6"/>
<dbReference type="Pfam" id="PF08148">
    <property type="entry name" value="DSHCT"/>
    <property type="match status" value="1"/>
</dbReference>
<feature type="non-terminal residue" evidence="7">
    <location>
        <position position="1"/>
    </location>
</feature>
<evidence type="ECO:0000256" key="1">
    <source>
        <dbReference type="ARBA" id="ARBA00022741"/>
    </source>
</evidence>
<evidence type="ECO:0000313" key="8">
    <source>
        <dbReference type="Proteomes" id="UP000290809"/>
    </source>
</evidence>
<organism evidence="7 8">
    <name type="scientific">Schistosoma bovis</name>
    <name type="common">Blood fluke</name>
    <dbReference type="NCBI Taxonomy" id="6184"/>
    <lineage>
        <taxon>Eukaryota</taxon>
        <taxon>Metazoa</taxon>
        <taxon>Spiralia</taxon>
        <taxon>Lophotrochozoa</taxon>
        <taxon>Platyhelminthes</taxon>
        <taxon>Trematoda</taxon>
        <taxon>Digenea</taxon>
        <taxon>Strigeidida</taxon>
        <taxon>Schistosomatoidea</taxon>
        <taxon>Schistosomatidae</taxon>
        <taxon>Schistosoma</taxon>
    </lineage>
</organism>
<keyword evidence="4" id="KW-0067">ATP-binding</keyword>
<gene>
    <name evidence="7" type="ORF">DC041_0012553</name>
</gene>
<dbReference type="EMBL" id="QMKO01001855">
    <property type="protein sequence ID" value="RTG86129.1"/>
    <property type="molecule type" value="Genomic_DNA"/>
</dbReference>
<dbReference type="PANTHER" id="PTHR12131:SF1">
    <property type="entry name" value="ATP-DEPENDENT RNA HELICASE SUPV3L1, MITOCHONDRIAL-RELATED"/>
    <property type="match status" value="1"/>
</dbReference>
<name>A0A430QEG6_SCHBO</name>